<keyword evidence="5 8" id="KW-0520">NAD</keyword>
<dbReference type="InterPro" id="IPR008893">
    <property type="entry name" value="WGR_domain"/>
</dbReference>
<dbReference type="GO" id="GO:0005634">
    <property type="term" value="C:nucleus"/>
    <property type="evidence" value="ECO:0007669"/>
    <property type="project" value="UniProtKB-SubCell"/>
</dbReference>
<dbReference type="InterPro" id="IPR002110">
    <property type="entry name" value="Ankyrin_rpt"/>
</dbReference>
<dbReference type="OrthoDB" id="20020at2759"/>
<dbReference type="EMBL" id="GL871016">
    <property type="protein sequence ID" value="EGC36806.1"/>
    <property type="molecule type" value="Genomic_DNA"/>
</dbReference>
<feature type="compositionally biased region" description="Polar residues" evidence="9">
    <location>
        <begin position="678"/>
        <end position="699"/>
    </location>
</feature>
<dbReference type="GO" id="GO:0016779">
    <property type="term" value="F:nucleotidyltransferase activity"/>
    <property type="evidence" value="ECO:0007669"/>
    <property type="project" value="UniProtKB-KW"/>
</dbReference>
<dbReference type="Gene3D" id="3.90.228.10">
    <property type="match status" value="1"/>
</dbReference>
<keyword evidence="2 8" id="KW-0328">Glycosyltransferase</keyword>
<accession>F0ZGW9</accession>
<dbReference type="RefSeq" id="XP_003286677.1">
    <property type="nucleotide sequence ID" value="XM_003286629.1"/>
</dbReference>
<dbReference type="SMART" id="SM00248">
    <property type="entry name" value="ANK"/>
    <property type="match status" value="2"/>
</dbReference>
<dbReference type="InterPro" id="IPR001357">
    <property type="entry name" value="BRCT_dom"/>
</dbReference>
<dbReference type="SUPFAM" id="SSF47587">
    <property type="entry name" value="Domain of poly(ADP-ribose) polymerase"/>
    <property type="match status" value="1"/>
</dbReference>
<proteinExistence type="inferred from homology"/>
<feature type="region of interest" description="Disordered" evidence="9">
    <location>
        <begin position="140"/>
        <end position="165"/>
    </location>
</feature>
<keyword evidence="4" id="KW-0548">Nucleotidyltransferase</keyword>
<evidence type="ECO:0000313" key="14">
    <source>
        <dbReference type="Proteomes" id="UP000001064"/>
    </source>
</evidence>
<dbReference type="VEuPathDB" id="AmoebaDB:DICPUDRAFT_150657"/>
<feature type="domain" description="PARP alpha-helical" evidence="12">
    <location>
        <begin position="321"/>
        <end position="445"/>
    </location>
</feature>
<comment type="subcellular location">
    <subcellularLocation>
        <location evidence="1">Nucleus</location>
    </subcellularLocation>
</comment>
<evidence type="ECO:0000259" key="11">
    <source>
        <dbReference type="PROSITE" id="PS51059"/>
    </source>
</evidence>
<dbReference type="Pfam" id="PF26128">
    <property type="entry name" value="Gad2"/>
    <property type="match status" value="1"/>
</dbReference>
<dbReference type="InterPro" id="IPR031273">
    <property type="entry name" value="PARP4"/>
</dbReference>
<dbReference type="GeneID" id="10504071"/>
<feature type="region of interest" description="Disordered" evidence="9">
    <location>
        <begin position="671"/>
        <end position="699"/>
    </location>
</feature>
<comment type="similarity">
    <text evidence="7">Belongs to the ARTD/PARP family.</text>
</comment>
<reference evidence="14" key="1">
    <citation type="journal article" date="2011" name="Genome Biol.">
        <title>Comparative genomics of the social amoebae Dictyostelium discoideum and Dictyostelium purpureum.</title>
        <authorList>
            <consortium name="US DOE Joint Genome Institute (JGI-PGF)"/>
            <person name="Sucgang R."/>
            <person name="Kuo A."/>
            <person name="Tian X."/>
            <person name="Salerno W."/>
            <person name="Parikh A."/>
            <person name="Feasley C.L."/>
            <person name="Dalin E."/>
            <person name="Tu H."/>
            <person name="Huang E."/>
            <person name="Barry K."/>
            <person name="Lindquist E."/>
            <person name="Shapiro H."/>
            <person name="Bruce D."/>
            <person name="Schmutz J."/>
            <person name="Salamov A."/>
            <person name="Fey P."/>
            <person name="Gaudet P."/>
            <person name="Anjard C."/>
            <person name="Babu M.M."/>
            <person name="Basu S."/>
            <person name="Bushmanova Y."/>
            <person name="van der Wel H."/>
            <person name="Katoh-Kurasawa M."/>
            <person name="Dinh C."/>
            <person name="Coutinho P.M."/>
            <person name="Saito T."/>
            <person name="Elias M."/>
            <person name="Schaap P."/>
            <person name="Kay R.R."/>
            <person name="Henrissat B."/>
            <person name="Eichinger L."/>
            <person name="Rivero F."/>
            <person name="Putnam N.H."/>
            <person name="West C.M."/>
            <person name="Loomis W.F."/>
            <person name="Chisholm R.L."/>
            <person name="Shaulsky G."/>
            <person name="Strassmann J.E."/>
            <person name="Queller D.C."/>
            <person name="Kuspa A."/>
            <person name="Grigoriev I.V."/>
        </authorList>
    </citation>
    <scope>NUCLEOTIDE SEQUENCE [LARGE SCALE GENOMIC DNA]</scope>
    <source>
        <strain evidence="14">QSDP1</strain>
    </source>
</reference>
<dbReference type="EC" id="2.4.2.-" evidence="8"/>
<dbReference type="InterPro" id="IPR036420">
    <property type="entry name" value="BRCT_dom_sf"/>
</dbReference>
<evidence type="ECO:0000256" key="6">
    <source>
        <dbReference type="ARBA" id="ARBA00023242"/>
    </source>
</evidence>
<dbReference type="Pfam" id="PF02877">
    <property type="entry name" value="PARP_reg"/>
    <property type="match status" value="1"/>
</dbReference>
<evidence type="ECO:0000259" key="12">
    <source>
        <dbReference type="PROSITE" id="PS51060"/>
    </source>
</evidence>
<keyword evidence="6" id="KW-0539">Nucleus</keyword>
<dbReference type="OMA" id="FDIDCCS"/>
<dbReference type="Gene3D" id="1.20.142.10">
    <property type="entry name" value="Poly(ADP-ribose) polymerase, regulatory domain"/>
    <property type="match status" value="1"/>
</dbReference>
<evidence type="ECO:0000256" key="7">
    <source>
        <dbReference type="ARBA" id="ARBA00024347"/>
    </source>
</evidence>
<dbReference type="FunCoup" id="F0ZGW9">
    <property type="interactions" value="743"/>
</dbReference>
<dbReference type="Gene3D" id="1.25.40.20">
    <property type="entry name" value="Ankyrin repeat-containing domain"/>
    <property type="match status" value="1"/>
</dbReference>
<dbReference type="Proteomes" id="UP000001064">
    <property type="component" value="Unassembled WGS sequence"/>
</dbReference>
<dbReference type="Pfam" id="PF05406">
    <property type="entry name" value="WGR"/>
    <property type="match status" value="1"/>
</dbReference>
<dbReference type="SUPFAM" id="SSF48403">
    <property type="entry name" value="Ankyrin repeat"/>
    <property type="match status" value="1"/>
</dbReference>
<dbReference type="PANTHER" id="PTHR46530">
    <property type="entry name" value="PROTEIN MONO-ADP-RIBOSYLTRANSFERASE PARP4"/>
    <property type="match status" value="1"/>
</dbReference>
<dbReference type="InParanoid" id="F0ZGW9"/>
<dbReference type="Pfam" id="PF00644">
    <property type="entry name" value="PARP"/>
    <property type="match status" value="1"/>
</dbReference>
<dbReference type="GO" id="GO:0010421">
    <property type="term" value="P:hydrogen peroxide-mediated programmed cell death"/>
    <property type="evidence" value="ECO:0007669"/>
    <property type="project" value="EnsemblProtists"/>
</dbReference>
<dbReference type="Pfam" id="PF16589">
    <property type="entry name" value="BRCT_2"/>
    <property type="match status" value="1"/>
</dbReference>
<dbReference type="SUPFAM" id="SSF56399">
    <property type="entry name" value="ADP-ribosylation"/>
    <property type="match status" value="1"/>
</dbReference>
<feature type="domain" description="PARP catalytic" evidence="11">
    <location>
        <begin position="452"/>
        <end position="655"/>
    </location>
</feature>
<evidence type="ECO:0000256" key="4">
    <source>
        <dbReference type="ARBA" id="ARBA00022695"/>
    </source>
</evidence>
<evidence type="ECO:0000256" key="1">
    <source>
        <dbReference type="ARBA" id="ARBA00004123"/>
    </source>
</evidence>
<evidence type="ECO:0000256" key="8">
    <source>
        <dbReference type="RuleBase" id="RU362114"/>
    </source>
</evidence>
<organism evidence="13 14">
    <name type="scientific">Dictyostelium purpureum</name>
    <name type="common">Slime mold</name>
    <dbReference type="NCBI Taxonomy" id="5786"/>
    <lineage>
        <taxon>Eukaryota</taxon>
        <taxon>Amoebozoa</taxon>
        <taxon>Evosea</taxon>
        <taxon>Eumycetozoa</taxon>
        <taxon>Dictyostelia</taxon>
        <taxon>Dictyosteliales</taxon>
        <taxon>Dictyosteliaceae</taxon>
        <taxon>Dictyostelium</taxon>
    </lineage>
</organism>
<gene>
    <name evidence="13" type="ORF">DICPUDRAFT_150657</name>
</gene>
<dbReference type="PROSITE" id="PS51060">
    <property type="entry name" value="PARP_ALPHA_HD"/>
    <property type="match status" value="1"/>
</dbReference>
<dbReference type="SUPFAM" id="SSF142921">
    <property type="entry name" value="WGR domain-like"/>
    <property type="match status" value="1"/>
</dbReference>
<dbReference type="InterPro" id="IPR036770">
    <property type="entry name" value="Ankyrin_rpt-contain_sf"/>
</dbReference>
<dbReference type="InterPro" id="IPR036616">
    <property type="entry name" value="Poly(ADP-ribose)pol_reg_dom_sf"/>
</dbReference>
<dbReference type="InterPro" id="IPR036930">
    <property type="entry name" value="WGR_dom_sf"/>
</dbReference>
<protein>
    <recommendedName>
        <fullName evidence="8">Poly [ADP-ribose] polymerase</fullName>
        <shortName evidence="8">PARP</shortName>
        <ecNumber evidence="8">2.4.2.-</ecNumber>
    </recommendedName>
</protein>
<keyword evidence="3 8" id="KW-0808">Transferase</keyword>
<evidence type="ECO:0000256" key="9">
    <source>
        <dbReference type="SAM" id="MobiDB-lite"/>
    </source>
</evidence>
<dbReference type="SMART" id="SM00292">
    <property type="entry name" value="BRCT"/>
    <property type="match status" value="1"/>
</dbReference>
<dbReference type="SUPFAM" id="SSF52113">
    <property type="entry name" value="BRCT domain"/>
    <property type="match status" value="1"/>
</dbReference>
<feature type="domain" description="BRCT" evidence="10">
    <location>
        <begin position="1"/>
        <end position="92"/>
    </location>
</feature>
<dbReference type="GO" id="GO:0005737">
    <property type="term" value="C:cytoplasm"/>
    <property type="evidence" value="ECO:0000318"/>
    <property type="project" value="GO_Central"/>
</dbReference>
<dbReference type="GO" id="GO:0003950">
    <property type="term" value="F:NAD+ poly-ADP-ribosyltransferase activity"/>
    <property type="evidence" value="ECO:0000318"/>
    <property type="project" value="GO_Central"/>
</dbReference>
<evidence type="ECO:0000256" key="3">
    <source>
        <dbReference type="ARBA" id="ARBA00022679"/>
    </source>
</evidence>
<dbReference type="STRING" id="5786.F0ZGW9"/>
<feature type="compositionally biased region" description="Low complexity" evidence="9">
    <location>
        <begin position="140"/>
        <end position="150"/>
    </location>
</feature>
<keyword evidence="14" id="KW-1185">Reference proteome</keyword>
<evidence type="ECO:0000256" key="5">
    <source>
        <dbReference type="ARBA" id="ARBA00023027"/>
    </source>
</evidence>
<dbReference type="KEGG" id="dpp:DICPUDRAFT_150657"/>
<dbReference type="PANTHER" id="PTHR46530:SF1">
    <property type="entry name" value="PROTEIN MONO-ADP-RIBOSYLTRANSFERASE PARP4"/>
    <property type="match status" value="1"/>
</dbReference>
<evidence type="ECO:0000256" key="2">
    <source>
        <dbReference type="ARBA" id="ARBA00022676"/>
    </source>
</evidence>
<dbReference type="Gene3D" id="3.40.50.10190">
    <property type="entry name" value="BRCT domain"/>
    <property type="match status" value="1"/>
</dbReference>
<evidence type="ECO:0000259" key="10">
    <source>
        <dbReference type="PROSITE" id="PS50172"/>
    </source>
</evidence>
<dbReference type="PROSITE" id="PS50172">
    <property type="entry name" value="BRCT"/>
    <property type="match status" value="1"/>
</dbReference>
<evidence type="ECO:0000313" key="13">
    <source>
        <dbReference type="EMBL" id="EGC36806.1"/>
    </source>
</evidence>
<dbReference type="InterPro" id="IPR012317">
    <property type="entry name" value="Poly(ADP-ribose)pol_cat_dom"/>
</dbReference>
<dbReference type="PROSITE" id="PS51059">
    <property type="entry name" value="PARP_CATALYTIC"/>
    <property type="match status" value="1"/>
</dbReference>
<dbReference type="GO" id="GO:0010918">
    <property type="term" value="P:positive regulation of mitochondrial membrane potential"/>
    <property type="evidence" value="ECO:0007669"/>
    <property type="project" value="EnsemblProtists"/>
</dbReference>
<name>F0ZGW9_DICPU</name>
<dbReference type="eggNOG" id="KOG1037">
    <property type="taxonomic scope" value="Eukaryota"/>
</dbReference>
<dbReference type="InterPro" id="IPR004102">
    <property type="entry name" value="Poly(ADP-ribose)pol_reg_dom"/>
</dbReference>
<sequence length="1610" mass="179597">MSNNIFEQCTFFLSQVTSKPTISKIIKDNGGSIVFMLTNKVTHFVTNDKEFQLSPYNVKKALGFENTFVVSEEFINESVKEGKKLEESNFTFTANPKPKQFSFFDSPAKSSPIKSESSSSYSSIPLSSFSSLAISNESEKPSSSLISKPSSDPKKRTRRVETTSYTKPLETSVTVPSPFSSVFKKEIEIKKNPNKVSAKLYDLNAKDQPDFNSNSFEVLLYRTLQFSSFSGSSSNNKFYYLEIQKDINSIHRVYTSYGRSDGKKTNEVRYAKDLEEAIDIFSTIYNEKTSDKKGYKEVSLSSSSVSSKSESASFLINSSSNSTLQPAITKLIEHLYSEATTQLSNSNTVKITERGLETPLGVLSLDQIEKGEKVLYKIKDLINNVSKVGGDYQTLSSEFYTCIPHSMGRGKSATDAVIKTLSQLNMKFELLQLMKDLLVIKDAGSTLGSGTSASDMKYFALKNKISVLSSFDQDSVTIKKMAAETKGVKILNIYRLDREGETSSINLSPSPTKLLLHGSRPSNIVGILSRGMLLPKVITETGVANRTDFGFLGYGIYYGSGFDTTCKYAHPSLTGGDSKRYAIVSRVALGRTKEFTQINSKLTEPPTGFDSCLGLKNTTTQKSDFHDDEYVIYDSKRQRQEYLVEFTYDGSNKGDAPSTFATSSFSTSLSTPSFVTPKTTQTPISKSPSPLHVATSQPPLIKTTKTPTSFISDFEKLSVSVGNEESQEYESKEDEYRKMFVNDRNNPKLSNKFLNCEKVFESVKSKSPEKPIDANYIMGYNMTKKEFVSSQSEFDKQWNKFSNNFFQGFNWNNVFVAGGSVLGCSLANQDPLYYTKSDIDIFLYGISESEANRKLDEIEQFIKNKSPRSQMARTKYAVTFLNDSPFRNIQIILRIYKTPAEVLMGFDIDCCSIGYDGSNVYAIPRAINSITQGYNTVAMSRRSLTYEARLFKYALRGFAIKVPGLKRSSIPSSAYNNDIKGSSGLLKLLLLEHKYTVNKGAIQFFMNNSGSDYNSIDIPNGPCLTVSGAVSYINYKEKSQFFAKKKEGFKHCHLVVVGEHAKEGKANWCKKCKEGQKPQESKSQDVVVGPIQWVTENPGSQLLTGSFHPVDDNKWFNITESTKTISHYKELILLNQDVSDIPDFSPKNGLSSKLAIDSNHLLCIAASYGSNVSMKSMMPVYKQYINTPDEFSYYPIHYAVKSGNMECINILLENNCCVPVRSGDYGLTAANIAHWFGASKEYNLLYSKCPRIVNVKSRAYSFKSLKKWISFPSVHSVQPSPTSTILEAKPENIWSAILDGNVTVVSNILSLPTFKETTDPLGNSFFHYAILSSLPKEMFTLLKNKGYDTNRSNIFNQTYLDFAKAISGNIRTWVRTPTNFMGLPNFVKLTPLYLVKQIEELAKKATHQPIPSSSIPIEYILNFSKQPTPNIPTGLTNFSSVVNNNNVLPPMPTFGFGGKFAPQPSQIKPATKYGFGSNNNNQIPLSDFVMVPNSPTLSPTGLRMHSIPNPSQLQSQLIGKSTEQISLALSTPKNVDIHSKEFLESSRVAQILVLIELLKSRFTANEILTIKRLLLELHLPVFNCFEAYLLNQNLDSLIQNLHLVLEVSKQ</sequence>